<evidence type="ECO:0000259" key="4">
    <source>
        <dbReference type="Pfam" id="PF22725"/>
    </source>
</evidence>
<evidence type="ECO:0000313" key="5">
    <source>
        <dbReference type="EMBL" id="OEU22855.1"/>
    </source>
</evidence>
<dbReference type="Pfam" id="PF22725">
    <property type="entry name" value="GFO_IDH_MocA_C3"/>
    <property type="match status" value="1"/>
</dbReference>
<dbReference type="KEGG" id="fcy:FRACYDRAFT_223640"/>
<dbReference type="Proteomes" id="UP000095751">
    <property type="component" value="Unassembled WGS sequence"/>
</dbReference>
<organism evidence="5 6">
    <name type="scientific">Fragilariopsis cylindrus CCMP1102</name>
    <dbReference type="NCBI Taxonomy" id="635003"/>
    <lineage>
        <taxon>Eukaryota</taxon>
        <taxon>Sar</taxon>
        <taxon>Stramenopiles</taxon>
        <taxon>Ochrophyta</taxon>
        <taxon>Bacillariophyta</taxon>
        <taxon>Bacillariophyceae</taxon>
        <taxon>Bacillariophycidae</taxon>
        <taxon>Bacillariales</taxon>
        <taxon>Bacillariaceae</taxon>
        <taxon>Fragilariopsis</taxon>
    </lineage>
</organism>
<dbReference type="OrthoDB" id="446809at2759"/>
<accession>A0A1E7FXJ1</accession>
<protein>
    <submittedName>
        <fullName evidence="5">NAD(P)-binding protein</fullName>
    </submittedName>
</protein>
<dbReference type="PANTHER" id="PTHR43818">
    <property type="entry name" value="BCDNA.GH03377"/>
    <property type="match status" value="1"/>
</dbReference>
<comment type="similarity">
    <text evidence="1">Belongs to the Gfo/Idh/MocA family.</text>
</comment>
<dbReference type="InterPro" id="IPR055170">
    <property type="entry name" value="GFO_IDH_MocA-like_dom"/>
</dbReference>
<dbReference type="Gene3D" id="3.40.50.720">
    <property type="entry name" value="NAD(P)-binding Rossmann-like Domain"/>
    <property type="match status" value="1"/>
</dbReference>
<name>A0A1E7FXJ1_9STRA</name>
<dbReference type="Gene3D" id="3.30.360.10">
    <property type="entry name" value="Dihydrodipicolinate Reductase, domain 2"/>
    <property type="match status" value="1"/>
</dbReference>
<dbReference type="SUPFAM" id="SSF55347">
    <property type="entry name" value="Glyceraldehyde-3-phosphate dehydrogenase-like, C-terminal domain"/>
    <property type="match status" value="1"/>
</dbReference>
<feature type="domain" description="Gfo/Idh/MocA-like oxidoreductase N-terminal" evidence="3">
    <location>
        <begin position="15"/>
        <end position="136"/>
    </location>
</feature>
<sequence length="409" mass="44772">MTSSLSSEVEGSTISWGIVGLGDVTQIKSGPPFWKCDGSELVAVMRRTPGKAKEFAAKVPKSRKNNNQDCVGYDNLDEFLSHPGLEAVYVATRPGTHAEIARKVADAGLSCYVEKPVGRCAAETKELSEIFDRARLPFYTAYISRAYERTQSVKFLMRDGVIGDQLKKVVYILRGTGGARDLITKGSVPWRLDACQSGGGLITDVGCHIMDRIDYLCGPLEQVKGTAEHRSKSKSGEVTVLVEDYCRATATVAAAPWASIPNGGCEGATVDLTWDFSYNDDGDDDTEPIDELQFIGSNGRTLKMAGMSPNGPIQVLDKDGSTVIQTLTFDTPEHTAQRLIQAVTNDLLDRKKLQKQNRNQSVGADYLSFGDNAIRTQQVIDTMLKSYYGGREIGYWSRTDSWPGRPVDE</sequence>
<dbReference type="InParanoid" id="A0A1E7FXJ1"/>
<reference evidence="5 6" key="1">
    <citation type="submission" date="2016-09" db="EMBL/GenBank/DDBJ databases">
        <title>Extensive genetic diversity and differential bi-allelic expression allows diatom success in the polar Southern Ocean.</title>
        <authorList>
            <consortium name="DOE Joint Genome Institute"/>
            <person name="Mock T."/>
            <person name="Otillar R.P."/>
            <person name="Strauss J."/>
            <person name="Dupont C."/>
            <person name="Frickenhaus S."/>
            <person name="Maumus F."/>
            <person name="Mcmullan M."/>
            <person name="Sanges R."/>
            <person name="Schmutz J."/>
            <person name="Toseland A."/>
            <person name="Valas R."/>
            <person name="Veluchamy A."/>
            <person name="Ward B.J."/>
            <person name="Allen A."/>
            <person name="Barry K."/>
            <person name="Falciatore A."/>
            <person name="Ferrante M."/>
            <person name="Fortunato A.E."/>
            <person name="Gloeckner G."/>
            <person name="Gruber A."/>
            <person name="Hipkin R."/>
            <person name="Janech M."/>
            <person name="Kroth P."/>
            <person name="Leese F."/>
            <person name="Lindquist E."/>
            <person name="Lyon B.R."/>
            <person name="Martin J."/>
            <person name="Mayer C."/>
            <person name="Parker M."/>
            <person name="Quesneville H."/>
            <person name="Raymond J."/>
            <person name="Uhlig C."/>
            <person name="Valentin K.U."/>
            <person name="Worden A.Z."/>
            <person name="Armbrust E.V."/>
            <person name="Bowler C."/>
            <person name="Green B."/>
            <person name="Moulton V."/>
            <person name="Van Oosterhout C."/>
            <person name="Grigoriev I."/>
        </authorList>
    </citation>
    <scope>NUCLEOTIDE SEQUENCE [LARGE SCALE GENOMIC DNA]</scope>
    <source>
        <strain evidence="5 6">CCMP1102</strain>
    </source>
</reference>
<evidence type="ECO:0000259" key="3">
    <source>
        <dbReference type="Pfam" id="PF01408"/>
    </source>
</evidence>
<feature type="domain" description="GFO/IDH/MocA-like oxidoreductase" evidence="4">
    <location>
        <begin position="151"/>
        <end position="253"/>
    </location>
</feature>
<proteinExistence type="inferred from homology"/>
<dbReference type="InterPro" id="IPR050463">
    <property type="entry name" value="Gfo/Idh/MocA_oxidrdct_glycsds"/>
</dbReference>
<dbReference type="AlphaFoldDB" id="A0A1E7FXJ1"/>
<dbReference type="Pfam" id="PF01408">
    <property type="entry name" value="GFO_IDH_MocA"/>
    <property type="match status" value="1"/>
</dbReference>
<dbReference type="PANTHER" id="PTHR43818:SF11">
    <property type="entry name" value="BCDNA.GH03377"/>
    <property type="match status" value="1"/>
</dbReference>
<keyword evidence="6" id="KW-1185">Reference proteome</keyword>
<keyword evidence="2" id="KW-0560">Oxidoreductase</keyword>
<evidence type="ECO:0000313" key="6">
    <source>
        <dbReference type="Proteomes" id="UP000095751"/>
    </source>
</evidence>
<dbReference type="SUPFAM" id="SSF51735">
    <property type="entry name" value="NAD(P)-binding Rossmann-fold domains"/>
    <property type="match status" value="1"/>
</dbReference>
<dbReference type="GO" id="GO:0016491">
    <property type="term" value="F:oxidoreductase activity"/>
    <property type="evidence" value="ECO:0007669"/>
    <property type="project" value="UniProtKB-KW"/>
</dbReference>
<evidence type="ECO:0000256" key="2">
    <source>
        <dbReference type="ARBA" id="ARBA00023002"/>
    </source>
</evidence>
<dbReference type="GO" id="GO:0000166">
    <property type="term" value="F:nucleotide binding"/>
    <property type="evidence" value="ECO:0007669"/>
    <property type="project" value="InterPro"/>
</dbReference>
<evidence type="ECO:0000256" key="1">
    <source>
        <dbReference type="ARBA" id="ARBA00010928"/>
    </source>
</evidence>
<dbReference type="EMBL" id="KV784353">
    <property type="protein sequence ID" value="OEU22855.1"/>
    <property type="molecule type" value="Genomic_DNA"/>
</dbReference>
<dbReference type="InterPro" id="IPR036291">
    <property type="entry name" value="NAD(P)-bd_dom_sf"/>
</dbReference>
<dbReference type="InterPro" id="IPR000683">
    <property type="entry name" value="Gfo/Idh/MocA-like_OxRdtase_N"/>
</dbReference>
<gene>
    <name evidence="5" type="ORF">FRACYDRAFT_223640</name>
</gene>